<evidence type="ECO:0000259" key="1">
    <source>
        <dbReference type="Pfam" id="PF07728"/>
    </source>
</evidence>
<feature type="domain" description="Cytoplasmic dynein 2 heavy chain 1 AAA+ ATPase" evidence="2">
    <location>
        <begin position="163"/>
        <end position="258"/>
    </location>
</feature>
<dbReference type="PANTHER" id="PTHR45703:SF22">
    <property type="entry name" value="DYNEIN CYTOPLASMIC 2 HEAVY CHAIN 1"/>
    <property type="match status" value="1"/>
</dbReference>
<dbReference type="InterPro" id="IPR027417">
    <property type="entry name" value="P-loop_NTPase"/>
</dbReference>
<dbReference type="GO" id="GO:0016887">
    <property type="term" value="F:ATP hydrolysis activity"/>
    <property type="evidence" value="ECO:0007669"/>
    <property type="project" value="InterPro"/>
</dbReference>
<dbReference type="GO" id="GO:0045505">
    <property type="term" value="F:dynein intermediate chain binding"/>
    <property type="evidence" value="ECO:0007669"/>
    <property type="project" value="InterPro"/>
</dbReference>
<evidence type="ECO:0000313" key="3">
    <source>
        <dbReference type="Proteomes" id="UP000079169"/>
    </source>
</evidence>
<dbReference type="InterPro" id="IPR049400">
    <property type="entry name" value="DYNC2H1_AAA_dom"/>
</dbReference>
<feature type="domain" description="Cytoplasmic dynein 2 heavy chain 1 AAA+ ATPase" evidence="2">
    <location>
        <begin position="280"/>
        <end position="327"/>
    </location>
</feature>
<organism evidence="3 4">
    <name type="scientific">Diaphorina citri</name>
    <name type="common">Asian citrus psyllid</name>
    <dbReference type="NCBI Taxonomy" id="121845"/>
    <lineage>
        <taxon>Eukaryota</taxon>
        <taxon>Metazoa</taxon>
        <taxon>Ecdysozoa</taxon>
        <taxon>Arthropoda</taxon>
        <taxon>Hexapoda</taxon>
        <taxon>Insecta</taxon>
        <taxon>Pterygota</taxon>
        <taxon>Neoptera</taxon>
        <taxon>Paraneoptera</taxon>
        <taxon>Hemiptera</taxon>
        <taxon>Sternorrhyncha</taxon>
        <taxon>Psylloidea</taxon>
        <taxon>Psyllidae</taxon>
        <taxon>Diaphorininae</taxon>
        <taxon>Diaphorina</taxon>
    </lineage>
</organism>
<dbReference type="PANTHER" id="PTHR45703">
    <property type="entry name" value="DYNEIN HEAVY CHAIN"/>
    <property type="match status" value="1"/>
</dbReference>
<keyword evidence="3" id="KW-1185">Reference proteome</keyword>
<name>A0A3Q0JME0_DIACI</name>
<dbReference type="GO" id="GO:0051959">
    <property type="term" value="F:dynein light intermediate chain binding"/>
    <property type="evidence" value="ECO:0007669"/>
    <property type="project" value="InterPro"/>
</dbReference>
<dbReference type="Gene3D" id="3.40.50.300">
    <property type="entry name" value="P-loop containing nucleotide triphosphate hydrolases"/>
    <property type="match status" value="1"/>
</dbReference>
<reference evidence="4" key="1">
    <citation type="submission" date="2025-08" db="UniProtKB">
        <authorList>
            <consortium name="RefSeq"/>
        </authorList>
    </citation>
    <scope>IDENTIFICATION</scope>
</reference>
<dbReference type="STRING" id="121845.A0A3Q0JME0"/>
<evidence type="ECO:0000313" key="4">
    <source>
        <dbReference type="RefSeq" id="XP_026688323.1"/>
    </source>
</evidence>
<sequence>ERKCLELYEQLQQRMGVVIVGPSGSGKTTICRILKQTLQKSGHPVQQYTINPKAMPRTQLLGQIDLDTRQWTDGVLSYTAQQVYAEPLGTESWILCDGDVDPEWIESLNSVLDDNRLLTLPSGWRIQFGPGVNFLFETHDLQHASPATISRMGIILLSDEDIDIECLVSSWVNKQPEEKRVTLQAYIESYFLKGVAWVKERGELAVKVSLTGIILNGLSHMADVQSKAHMCVALIKGLGSNLTADSRNAFSAQVLEWTGEFVADVSQMSLCYYNEDRDSVDIHVNESGHMADVQSKAHMCVALIKGLGSNLTADSRNTFSAQVLEWTGEFVADVSQMSLCYYNKDRDSVDIHVNESASELDHGGLILTAQVKASIDVIMPWIQASVPFIMQGPHGSGK</sequence>
<accession>A0A3Q0JME0</accession>
<dbReference type="InterPro" id="IPR011704">
    <property type="entry name" value="ATPase_dyneun-rel_AAA"/>
</dbReference>
<dbReference type="InterPro" id="IPR026983">
    <property type="entry name" value="DHC"/>
</dbReference>
<feature type="non-terminal residue" evidence="4">
    <location>
        <position position="398"/>
    </location>
</feature>
<dbReference type="GO" id="GO:0030286">
    <property type="term" value="C:dynein complex"/>
    <property type="evidence" value="ECO:0007669"/>
    <property type="project" value="InterPro"/>
</dbReference>
<protein>
    <submittedName>
        <fullName evidence="4">Cytoplasmic dynein 2 heavy chain 1-like</fullName>
    </submittedName>
</protein>
<evidence type="ECO:0000259" key="2">
    <source>
        <dbReference type="Pfam" id="PF21264"/>
    </source>
</evidence>
<feature type="domain" description="ATPase dynein-related AAA" evidence="1">
    <location>
        <begin position="16"/>
        <end position="152"/>
    </location>
</feature>
<dbReference type="PaxDb" id="121845-A0A3Q0JME0"/>
<dbReference type="Proteomes" id="UP000079169">
    <property type="component" value="Unplaced"/>
</dbReference>
<gene>
    <name evidence="4" type="primary">LOC113472737</name>
</gene>
<proteinExistence type="predicted"/>
<dbReference type="AlphaFoldDB" id="A0A3Q0JME0"/>
<dbReference type="Pfam" id="PF21264">
    <property type="entry name" value="DYNC2H1_AAA_dom"/>
    <property type="match status" value="2"/>
</dbReference>
<dbReference type="SUPFAM" id="SSF52540">
    <property type="entry name" value="P-loop containing nucleoside triphosphate hydrolases"/>
    <property type="match status" value="1"/>
</dbReference>
<feature type="non-terminal residue" evidence="4">
    <location>
        <position position="1"/>
    </location>
</feature>
<dbReference type="GO" id="GO:0005524">
    <property type="term" value="F:ATP binding"/>
    <property type="evidence" value="ECO:0007669"/>
    <property type="project" value="InterPro"/>
</dbReference>
<dbReference type="GO" id="GO:0007018">
    <property type="term" value="P:microtubule-based movement"/>
    <property type="evidence" value="ECO:0007669"/>
    <property type="project" value="InterPro"/>
</dbReference>
<dbReference type="GeneID" id="113472737"/>
<dbReference type="KEGG" id="dci:113472737"/>
<dbReference type="RefSeq" id="XP_026688323.1">
    <property type="nucleotide sequence ID" value="XM_026832522.1"/>
</dbReference>
<dbReference type="Pfam" id="PF07728">
    <property type="entry name" value="AAA_5"/>
    <property type="match status" value="1"/>
</dbReference>